<dbReference type="SUPFAM" id="SSF53756">
    <property type="entry name" value="UDP-Glycosyltransferase/glycogen phosphorylase"/>
    <property type="match status" value="1"/>
</dbReference>
<keyword evidence="8" id="KW-0808">Transferase</keyword>
<keyword evidence="6" id="KW-0441">Lipid A biosynthesis</keyword>
<dbReference type="RefSeq" id="WP_164533973.1">
    <property type="nucleotide sequence ID" value="NZ_JAALFG010000002.1"/>
</dbReference>
<keyword evidence="7" id="KW-0328">Glycosyltransferase</keyword>
<comment type="similarity">
    <text evidence="2">Belongs to the LpxB family.</text>
</comment>
<reference evidence="11 12" key="1">
    <citation type="submission" date="2020-02" db="EMBL/GenBank/DDBJ databases">
        <authorList>
            <person name="Khan S.A."/>
            <person name="Jeon C.O."/>
            <person name="Chun B.H."/>
        </authorList>
    </citation>
    <scope>NUCLEOTIDE SEQUENCE [LARGE SCALE GENOMIC DNA]</scope>
    <source>
        <strain evidence="11 12">H239</strain>
    </source>
</reference>
<proteinExistence type="inferred from homology"/>
<evidence type="ECO:0000256" key="6">
    <source>
        <dbReference type="ARBA" id="ARBA00022556"/>
    </source>
</evidence>
<dbReference type="Pfam" id="PF02684">
    <property type="entry name" value="LpxB"/>
    <property type="match status" value="1"/>
</dbReference>
<organism evidence="11 12">
    <name type="scientific">Devosia aurantiaca</name>
    <dbReference type="NCBI Taxonomy" id="2714858"/>
    <lineage>
        <taxon>Bacteria</taxon>
        <taxon>Pseudomonadati</taxon>
        <taxon>Pseudomonadota</taxon>
        <taxon>Alphaproteobacteria</taxon>
        <taxon>Hyphomicrobiales</taxon>
        <taxon>Devosiaceae</taxon>
        <taxon>Devosia</taxon>
    </lineage>
</organism>
<dbReference type="GO" id="GO:0016020">
    <property type="term" value="C:membrane"/>
    <property type="evidence" value="ECO:0007669"/>
    <property type="project" value="GOC"/>
</dbReference>
<evidence type="ECO:0000256" key="1">
    <source>
        <dbReference type="ARBA" id="ARBA00002056"/>
    </source>
</evidence>
<comment type="caution">
    <text evidence="11">The sequence shown here is derived from an EMBL/GenBank/DDBJ whole genome shotgun (WGS) entry which is preliminary data.</text>
</comment>
<dbReference type="EC" id="2.4.1.182" evidence="3"/>
<dbReference type="InterPro" id="IPR003835">
    <property type="entry name" value="Glyco_trans_19"/>
</dbReference>
<gene>
    <name evidence="11" type="ORF">G5575_08575</name>
</gene>
<evidence type="ECO:0000313" key="12">
    <source>
        <dbReference type="Proteomes" id="UP000474802"/>
    </source>
</evidence>
<dbReference type="AlphaFoldDB" id="A0A6M1SLT2"/>
<keyword evidence="5" id="KW-0444">Lipid biosynthesis</keyword>
<dbReference type="Proteomes" id="UP000474802">
    <property type="component" value="Unassembled WGS sequence"/>
</dbReference>
<protein>
    <recommendedName>
        <fullName evidence="4">Lipid-A-disaccharide synthase</fullName>
        <ecNumber evidence="3">2.4.1.182</ecNumber>
    </recommendedName>
</protein>
<name>A0A6M1SLT2_9HYPH</name>
<evidence type="ECO:0000313" key="11">
    <source>
        <dbReference type="EMBL" id="NGP17714.1"/>
    </source>
</evidence>
<comment type="catalytic activity">
    <reaction evidence="10">
        <text>a lipid X + a UDP-2-N,3-O-bis[(3R)-3-hydroxyacyl]-alpha-D-glucosamine = a lipid A disaccharide + UDP + H(+)</text>
        <dbReference type="Rhea" id="RHEA:67828"/>
        <dbReference type="ChEBI" id="CHEBI:15378"/>
        <dbReference type="ChEBI" id="CHEBI:58223"/>
        <dbReference type="ChEBI" id="CHEBI:137748"/>
        <dbReference type="ChEBI" id="CHEBI:176338"/>
        <dbReference type="ChEBI" id="CHEBI:176343"/>
        <dbReference type="EC" id="2.4.1.182"/>
    </reaction>
</comment>
<accession>A0A6M1SLT2</accession>
<dbReference type="PANTHER" id="PTHR30372:SF4">
    <property type="entry name" value="LIPID-A-DISACCHARIDE SYNTHASE, MITOCHONDRIAL-RELATED"/>
    <property type="match status" value="1"/>
</dbReference>
<dbReference type="EMBL" id="JAALFG010000002">
    <property type="protein sequence ID" value="NGP17714.1"/>
    <property type="molecule type" value="Genomic_DNA"/>
</dbReference>
<evidence type="ECO:0000256" key="9">
    <source>
        <dbReference type="ARBA" id="ARBA00023098"/>
    </source>
</evidence>
<evidence type="ECO:0000256" key="8">
    <source>
        <dbReference type="ARBA" id="ARBA00022679"/>
    </source>
</evidence>
<reference evidence="11 12" key="2">
    <citation type="submission" date="2020-03" db="EMBL/GenBank/DDBJ databases">
        <title>Devosia chinhatensis sp. nov., isolated from a hexachlorocyclohexane (HCH) dump site in India.</title>
        <authorList>
            <person name="Kumar M."/>
            <person name="Lal R."/>
        </authorList>
    </citation>
    <scope>NUCLEOTIDE SEQUENCE [LARGE SCALE GENOMIC DNA]</scope>
    <source>
        <strain evidence="11 12">H239</strain>
    </source>
</reference>
<evidence type="ECO:0000256" key="4">
    <source>
        <dbReference type="ARBA" id="ARBA00020902"/>
    </source>
</evidence>
<keyword evidence="12" id="KW-1185">Reference proteome</keyword>
<evidence type="ECO:0000256" key="5">
    <source>
        <dbReference type="ARBA" id="ARBA00022516"/>
    </source>
</evidence>
<evidence type="ECO:0000256" key="3">
    <source>
        <dbReference type="ARBA" id="ARBA00012687"/>
    </source>
</evidence>
<evidence type="ECO:0000256" key="10">
    <source>
        <dbReference type="ARBA" id="ARBA00048975"/>
    </source>
</evidence>
<comment type="function">
    <text evidence="1">Condensation of UDP-2,3-diacylglucosamine and 2,3-diacylglucosamine-1-phosphate to form lipid A disaccharide, a precursor of lipid A, a phosphorylated glycolipid that anchors the lipopolysaccharide to the outer membrane of the cell.</text>
</comment>
<evidence type="ECO:0000256" key="2">
    <source>
        <dbReference type="ARBA" id="ARBA00007868"/>
    </source>
</evidence>
<dbReference type="PANTHER" id="PTHR30372">
    <property type="entry name" value="LIPID-A-DISACCHARIDE SYNTHASE"/>
    <property type="match status" value="1"/>
</dbReference>
<evidence type="ECO:0000256" key="7">
    <source>
        <dbReference type="ARBA" id="ARBA00022676"/>
    </source>
</evidence>
<dbReference type="GO" id="GO:0009245">
    <property type="term" value="P:lipid A biosynthetic process"/>
    <property type="evidence" value="ECO:0007669"/>
    <property type="project" value="UniProtKB-KW"/>
</dbReference>
<sequence>MSTPLRLFILAGEPSGDRIAADLVRRLKQRVPLELSGVGGDELQGQGLHPLFPMSDLAVMGVTDVLLNLPRLLWRLEQAARAILRAQPDIVVLVDAQDFSKLLARRLRSRGYSKPLILYVAPSVWARNPERAARLKPLFDAVFAVLPFEPSVMERLGGHQPSMLAIPLWGRVRKPARSTIADR</sequence>
<keyword evidence="9" id="KW-0443">Lipid metabolism</keyword>
<dbReference type="GO" id="GO:0005543">
    <property type="term" value="F:phospholipid binding"/>
    <property type="evidence" value="ECO:0007669"/>
    <property type="project" value="TreeGrafter"/>
</dbReference>
<dbReference type="GO" id="GO:0008915">
    <property type="term" value="F:lipid-A-disaccharide synthase activity"/>
    <property type="evidence" value="ECO:0007669"/>
    <property type="project" value="UniProtKB-EC"/>
</dbReference>